<dbReference type="GeneID" id="72185360"/>
<sequence>MTKNKFFLREEYTQQEKENRIRAEEFTVDNPPVLNILSGTRLTPDDVHDMGREEFLNIIREDISKERYDEFIDKMFEDYGRDGDRFNQQLFFIPPSADLDGLGDSLSKFTDGPLEKPFDFILTQPLYLNEIDIKENTIDLRFNTATHIEEYESDEEIPITVMDEDGNLVQKIPEDQKVSIPTKRRVEARIYKNERIISVSNSEVPSRLQTEIFNIILAVINDSPEIKDSEEVDDD</sequence>
<proteinExistence type="predicted"/>
<dbReference type="AlphaFoldDB" id="A0A8U0HZ44"/>
<dbReference type="EMBL" id="CP096659">
    <property type="protein sequence ID" value="UPV76198.1"/>
    <property type="molecule type" value="Genomic_DNA"/>
</dbReference>
<gene>
    <name evidence="1" type="ORF">M0R89_09135</name>
</gene>
<evidence type="ECO:0000313" key="1">
    <source>
        <dbReference type="EMBL" id="UPV76198.1"/>
    </source>
</evidence>
<keyword evidence="2" id="KW-1185">Reference proteome</keyword>
<evidence type="ECO:0000313" key="2">
    <source>
        <dbReference type="Proteomes" id="UP000830729"/>
    </source>
</evidence>
<dbReference type="RefSeq" id="WP_248652231.1">
    <property type="nucleotide sequence ID" value="NZ_CP096659.1"/>
</dbReference>
<reference evidence="1 2" key="1">
    <citation type="submission" date="2022-04" db="EMBL/GenBank/DDBJ databases">
        <title>Diverse halophilic archaea isolated from saline environments.</title>
        <authorList>
            <person name="Cui H.-L."/>
        </authorList>
    </citation>
    <scope>NUCLEOTIDE SEQUENCE [LARGE SCALE GENOMIC DNA]</scope>
    <source>
        <strain evidence="1 2">XZYJT49</strain>
    </source>
</reference>
<accession>A0A8U0HZ44</accession>
<dbReference type="KEGG" id="halx:M0R89_09135"/>
<protein>
    <submittedName>
        <fullName evidence="1">Uncharacterized protein</fullName>
    </submittedName>
</protein>
<name>A0A8U0HZ44_9EURY</name>
<dbReference type="Proteomes" id="UP000830729">
    <property type="component" value="Chromosome"/>
</dbReference>
<organism evidence="1 2">
    <name type="scientific">Halorussus limi</name>
    <dbReference type="NCBI Taxonomy" id="2938695"/>
    <lineage>
        <taxon>Archaea</taxon>
        <taxon>Methanobacteriati</taxon>
        <taxon>Methanobacteriota</taxon>
        <taxon>Stenosarchaea group</taxon>
        <taxon>Halobacteria</taxon>
        <taxon>Halobacteriales</taxon>
        <taxon>Haladaptataceae</taxon>
        <taxon>Halorussus</taxon>
    </lineage>
</organism>